<reference evidence="3 4" key="1">
    <citation type="journal article" date="2015" name="Nature">
        <title>rRNA introns, odd ribosomes, and small enigmatic genomes across a large radiation of phyla.</title>
        <authorList>
            <person name="Brown C.T."/>
            <person name="Hug L.A."/>
            <person name="Thomas B.C."/>
            <person name="Sharon I."/>
            <person name="Castelle C.J."/>
            <person name="Singh A."/>
            <person name="Wilkins M.J."/>
            <person name="Williams K.H."/>
            <person name="Banfield J.F."/>
        </authorList>
    </citation>
    <scope>NUCLEOTIDE SEQUENCE [LARGE SCALE GENOMIC DNA]</scope>
</reference>
<sequence>MARKKHTTHSSKQHPSADKSRSFPTMFFESISTDKTASPREHHSKSQHTNTAQSRTERLAWMWSGVVVVMIVVFFTWIQSINASGVLNFYSLFQKNDLIQESRKSLKYYFEKQNQDRAEMNALASPFPSISQTKTNTELGAEQIKQLKERISTLSATSTTSFPSSSNKK</sequence>
<dbReference type="EMBL" id="LCKX01000002">
    <property type="protein sequence ID" value="KKU08108.1"/>
    <property type="molecule type" value="Genomic_DNA"/>
</dbReference>
<evidence type="ECO:0000313" key="4">
    <source>
        <dbReference type="Proteomes" id="UP000033999"/>
    </source>
</evidence>
<protein>
    <submittedName>
        <fullName evidence="3">Uncharacterized protein</fullName>
    </submittedName>
</protein>
<keyword evidence="2" id="KW-1133">Transmembrane helix</keyword>
<evidence type="ECO:0000256" key="2">
    <source>
        <dbReference type="SAM" id="Phobius"/>
    </source>
</evidence>
<feature type="transmembrane region" description="Helical" evidence="2">
    <location>
        <begin position="59"/>
        <end position="78"/>
    </location>
</feature>
<keyword evidence="2" id="KW-0472">Membrane</keyword>
<proteinExistence type="predicted"/>
<keyword evidence="2" id="KW-0812">Transmembrane</keyword>
<comment type="caution">
    <text evidence="3">The sequence shown here is derived from an EMBL/GenBank/DDBJ whole genome shotgun (WGS) entry which is preliminary data.</text>
</comment>
<accession>A0A0G1PRP2</accession>
<feature type="compositionally biased region" description="Basic residues" evidence="1">
    <location>
        <begin position="1"/>
        <end position="12"/>
    </location>
</feature>
<evidence type="ECO:0000313" key="3">
    <source>
        <dbReference type="EMBL" id="KKU08108.1"/>
    </source>
</evidence>
<name>A0A0G1PRP2_9BACT</name>
<organism evidence="3 4">
    <name type="scientific">Candidatus Magasanikbacteria bacterium GW2011_GWA2_45_39</name>
    <dbReference type="NCBI Taxonomy" id="1619041"/>
    <lineage>
        <taxon>Bacteria</taxon>
        <taxon>Candidatus Magasanikiibacteriota</taxon>
    </lineage>
</organism>
<gene>
    <name evidence="3" type="ORF">UX10_C0002G0017</name>
</gene>
<evidence type="ECO:0000256" key="1">
    <source>
        <dbReference type="SAM" id="MobiDB-lite"/>
    </source>
</evidence>
<dbReference type="Proteomes" id="UP000033999">
    <property type="component" value="Unassembled WGS sequence"/>
</dbReference>
<feature type="region of interest" description="Disordered" evidence="1">
    <location>
        <begin position="1"/>
        <end position="54"/>
    </location>
</feature>
<dbReference type="AlphaFoldDB" id="A0A0G1PRP2"/>